<organism evidence="2 3">
    <name type="scientific">Fumia xinanensis</name>
    <dbReference type="NCBI Taxonomy" id="2763659"/>
    <lineage>
        <taxon>Bacteria</taxon>
        <taxon>Bacillati</taxon>
        <taxon>Bacillota</taxon>
        <taxon>Clostridia</taxon>
        <taxon>Eubacteriales</taxon>
        <taxon>Oscillospiraceae</taxon>
        <taxon>Fumia</taxon>
    </lineage>
</organism>
<dbReference type="RefSeq" id="WP_249294797.1">
    <property type="nucleotide sequence ID" value="NZ_JACRSV010000002.1"/>
</dbReference>
<dbReference type="Gene3D" id="3.40.50.720">
    <property type="entry name" value="NAD(P)-binding Rossmann-like Domain"/>
    <property type="match status" value="1"/>
</dbReference>
<dbReference type="GO" id="GO:0008641">
    <property type="term" value="F:ubiquitin-like modifier activating enzyme activity"/>
    <property type="evidence" value="ECO:0007669"/>
    <property type="project" value="InterPro"/>
</dbReference>
<dbReference type="AlphaFoldDB" id="A0A926I6E4"/>
<name>A0A926I6E4_9FIRM</name>
<dbReference type="Pfam" id="PF00899">
    <property type="entry name" value="ThiF"/>
    <property type="match status" value="1"/>
</dbReference>
<dbReference type="InterPro" id="IPR035985">
    <property type="entry name" value="Ubiquitin-activating_enz"/>
</dbReference>
<evidence type="ECO:0000313" key="2">
    <source>
        <dbReference type="EMBL" id="MBC8559815.1"/>
    </source>
</evidence>
<reference evidence="2" key="1">
    <citation type="submission" date="2020-08" db="EMBL/GenBank/DDBJ databases">
        <title>Genome public.</title>
        <authorList>
            <person name="Liu C."/>
            <person name="Sun Q."/>
        </authorList>
    </citation>
    <scope>NUCLEOTIDE SEQUENCE</scope>
    <source>
        <strain evidence="2">NSJ-33</strain>
    </source>
</reference>
<evidence type="ECO:0000313" key="3">
    <source>
        <dbReference type="Proteomes" id="UP000610760"/>
    </source>
</evidence>
<dbReference type="InterPro" id="IPR000594">
    <property type="entry name" value="ThiF_NAD_FAD-bd"/>
</dbReference>
<keyword evidence="3" id="KW-1185">Reference proteome</keyword>
<proteinExistence type="predicted"/>
<dbReference type="EMBL" id="JACRSV010000002">
    <property type="protein sequence ID" value="MBC8559815.1"/>
    <property type="molecule type" value="Genomic_DNA"/>
</dbReference>
<protein>
    <submittedName>
        <fullName evidence="2">tRNA threonylcarbamoyladenosine dehydratase</fullName>
    </submittedName>
</protein>
<gene>
    <name evidence="2" type="ORF">H8710_06995</name>
</gene>
<dbReference type="SUPFAM" id="SSF69572">
    <property type="entry name" value="Activating enzymes of the ubiquitin-like proteins"/>
    <property type="match status" value="1"/>
</dbReference>
<dbReference type="Proteomes" id="UP000610760">
    <property type="component" value="Unassembled WGS sequence"/>
</dbReference>
<evidence type="ECO:0000259" key="1">
    <source>
        <dbReference type="Pfam" id="PF00899"/>
    </source>
</evidence>
<comment type="caution">
    <text evidence="2">The sequence shown here is derived from an EMBL/GenBank/DDBJ whole genome shotgun (WGS) entry which is preliminary data.</text>
</comment>
<feature type="domain" description="THIF-type NAD/FAD binding fold" evidence="1">
    <location>
        <begin position="7"/>
        <end position="143"/>
    </location>
</feature>
<dbReference type="GO" id="GO:0061503">
    <property type="term" value="F:tRNA threonylcarbamoyladenosine dehydratase"/>
    <property type="evidence" value="ECO:0007669"/>
    <property type="project" value="TreeGrafter"/>
</dbReference>
<dbReference type="PANTHER" id="PTHR43267">
    <property type="entry name" value="TRNA THREONYLCARBAMOYLADENOSINE DEHYDRATASE"/>
    <property type="match status" value="1"/>
</dbReference>
<dbReference type="CDD" id="cd00755">
    <property type="entry name" value="YgdL_like"/>
    <property type="match status" value="1"/>
</dbReference>
<dbReference type="GO" id="GO:0061504">
    <property type="term" value="P:cyclic threonylcarbamoyladenosine biosynthetic process"/>
    <property type="evidence" value="ECO:0007669"/>
    <property type="project" value="TreeGrafter"/>
</dbReference>
<dbReference type="InterPro" id="IPR045886">
    <property type="entry name" value="ThiF/MoeB/HesA"/>
</dbReference>
<dbReference type="PANTHER" id="PTHR43267:SF1">
    <property type="entry name" value="TRNA THREONYLCARBAMOYLADENOSINE DEHYDRATASE"/>
    <property type="match status" value="1"/>
</dbReference>
<accession>A0A926I6E4</accession>
<sequence>MEDWLMRQRLLIGDEACRKLERSTVAVIGLGGVGGACVEALCRCGVGTLVLVDHDTVDLTNLNRQLIATRSTIGLQKTQACRQRVLDINPSCNVIRLDLFYGEDTWGQVFSKKPDYMIDCIDTVTAKLHLAVTCKEQKVPLLMCLGTGNRFDPSRFRIGDIGETAQSGGGCGLARVMRRELKKRGIIRQQVLYSTEPASKTVIADGETGRNAPGSISFCPPVAGYLLAGKAVQDLLVDSRE</sequence>